<dbReference type="InterPro" id="IPR008972">
    <property type="entry name" value="Cupredoxin"/>
</dbReference>
<comment type="similarity">
    <text evidence="2">Belongs to the cytochrome c oxidase subunit 2 family.</text>
</comment>
<dbReference type="GO" id="GO:0004129">
    <property type="term" value="F:cytochrome-c oxidase activity"/>
    <property type="evidence" value="ECO:0007669"/>
    <property type="project" value="UniProtKB-EC"/>
</dbReference>
<organism evidence="11 12">
    <name type="scientific">Phreatobacter cathodiphilus</name>
    <dbReference type="NCBI Taxonomy" id="1868589"/>
    <lineage>
        <taxon>Bacteria</taxon>
        <taxon>Pseudomonadati</taxon>
        <taxon>Pseudomonadota</taxon>
        <taxon>Alphaproteobacteria</taxon>
        <taxon>Hyphomicrobiales</taxon>
        <taxon>Phreatobacteraceae</taxon>
        <taxon>Phreatobacter</taxon>
    </lineage>
</organism>
<name>A0A2S0N836_9HYPH</name>
<keyword evidence="5" id="KW-0249">Electron transport</keyword>
<evidence type="ECO:0000256" key="2">
    <source>
        <dbReference type="ARBA" id="ARBA00007866"/>
    </source>
</evidence>
<comment type="catalytic activity">
    <reaction evidence="8">
        <text>4 Fe(II)-[cytochrome c] + O2 + 8 H(+)(in) = 4 Fe(III)-[cytochrome c] + 2 H2O + 4 H(+)(out)</text>
        <dbReference type="Rhea" id="RHEA:11436"/>
        <dbReference type="Rhea" id="RHEA-COMP:10350"/>
        <dbReference type="Rhea" id="RHEA-COMP:14399"/>
        <dbReference type="ChEBI" id="CHEBI:15377"/>
        <dbReference type="ChEBI" id="CHEBI:15378"/>
        <dbReference type="ChEBI" id="CHEBI:15379"/>
        <dbReference type="ChEBI" id="CHEBI:29033"/>
        <dbReference type="ChEBI" id="CHEBI:29034"/>
        <dbReference type="EC" id="7.1.1.9"/>
    </reaction>
</comment>
<sequence>MGARHAVLVGVAAVLGGCAGPLSALDPAGPAAGGILQIFLVLMAIAVPSFLVIIGLFALSFKDARGRRVPVRLFLIGGGLVFPLVALSFVTVYGVLLGERITAAGVTPALRVEARAQQWRWHFTRDTAAGPVTRADILDIPAGQPVEVMISSADVIHSFWVPRLGGKMDAVPGSRNRMILRADTPGTYRGVCAEFCGTGHTAMGFSVEAHDPAAWAALTAGRTP</sequence>
<keyword evidence="4" id="KW-0479">Metal-binding</keyword>
<keyword evidence="7 9" id="KW-0472">Membrane</keyword>
<evidence type="ECO:0000256" key="6">
    <source>
        <dbReference type="ARBA" id="ARBA00023008"/>
    </source>
</evidence>
<evidence type="ECO:0000256" key="3">
    <source>
        <dbReference type="ARBA" id="ARBA00022448"/>
    </source>
</evidence>
<accession>A0A2S0N836</accession>
<dbReference type="AlphaFoldDB" id="A0A2S0N836"/>
<dbReference type="RefSeq" id="WP_106747433.1">
    <property type="nucleotide sequence ID" value="NZ_CP027668.1"/>
</dbReference>
<dbReference type="GO" id="GO:0016020">
    <property type="term" value="C:membrane"/>
    <property type="evidence" value="ECO:0007669"/>
    <property type="project" value="UniProtKB-SubCell"/>
</dbReference>
<evidence type="ECO:0000256" key="5">
    <source>
        <dbReference type="ARBA" id="ARBA00022982"/>
    </source>
</evidence>
<evidence type="ECO:0000256" key="7">
    <source>
        <dbReference type="ARBA" id="ARBA00023136"/>
    </source>
</evidence>
<dbReference type="PROSITE" id="PS50857">
    <property type="entry name" value="COX2_CUA"/>
    <property type="match status" value="1"/>
</dbReference>
<dbReference type="Gene3D" id="2.60.40.420">
    <property type="entry name" value="Cupredoxins - blue copper proteins"/>
    <property type="match status" value="1"/>
</dbReference>
<dbReference type="PANTHER" id="PTHR22888">
    <property type="entry name" value="CYTOCHROME C OXIDASE, SUBUNIT II"/>
    <property type="match status" value="1"/>
</dbReference>
<dbReference type="GO" id="GO:0042773">
    <property type="term" value="P:ATP synthesis coupled electron transport"/>
    <property type="evidence" value="ECO:0007669"/>
    <property type="project" value="TreeGrafter"/>
</dbReference>
<dbReference type="InterPro" id="IPR045187">
    <property type="entry name" value="CcO_II"/>
</dbReference>
<dbReference type="EMBL" id="CP027668">
    <property type="protein sequence ID" value="AVO44103.1"/>
    <property type="molecule type" value="Genomic_DNA"/>
</dbReference>
<dbReference type="InterPro" id="IPR001505">
    <property type="entry name" value="Copper_CuA"/>
</dbReference>
<evidence type="ECO:0000313" key="11">
    <source>
        <dbReference type="EMBL" id="AVO44103.1"/>
    </source>
</evidence>
<evidence type="ECO:0000256" key="9">
    <source>
        <dbReference type="SAM" id="Phobius"/>
    </source>
</evidence>
<feature type="domain" description="Cytochrome oxidase subunit II copper A binding" evidence="10">
    <location>
        <begin position="107"/>
        <end position="221"/>
    </location>
</feature>
<dbReference type="GO" id="GO:0005507">
    <property type="term" value="F:copper ion binding"/>
    <property type="evidence" value="ECO:0007669"/>
    <property type="project" value="InterPro"/>
</dbReference>
<evidence type="ECO:0000256" key="8">
    <source>
        <dbReference type="ARBA" id="ARBA00047816"/>
    </source>
</evidence>
<gene>
    <name evidence="11" type="ORF">C6569_02955</name>
</gene>
<evidence type="ECO:0000256" key="1">
    <source>
        <dbReference type="ARBA" id="ARBA00004370"/>
    </source>
</evidence>
<reference evidence="11 12" key="1">
    <citation type="submission" date="2018-03" db="EMBL/GenBank/DDBJ databases">
        <title>Genome sequencing of Phreatobacter sp.</title>
        <authorList>
            <person name="Kim S.-J."/>
            <person name="Heo J."/>
            <person name="Kwon S.-W."/>
        </authorList>
    </citation>
    <scope>NUCLEOTIDE SEQUENCE [LARGE SCALE GENOMIC DNA]</scope>
    <source>
        <strain evidence="11 12">S-12</strain>
    </source>
</reference>
<proteinExistence type="inferred from homology"/>
<feature type="transmembrane region" description="Helical" evidence="9">
    <location>
        <begin position="34"/>
        <end position="61"/>
    </location>
</feature>
<evidence type="ECO:0000256" key="4">
    <source>
        <dbReference type="ARBA" id="ARBA00022723"/>
    </source>
</evidence>
<keyword evidence="9" id="KW-1133">Transmembrane helix</keyword>
<dbReference type="PROSITE" id="PS00078">
    <property type="entry name" value="COX2"/>
    <property type="match status" value="1"/>
</dbReference>
<feature type="transmembrane region" description="Helical" evidence="9">
    <location>
        <begin position="73"/>
        <end position="96"/>
    </location>
</feature>
<comment type="subcellular location">
    <subcellularLocation>
        <location evidence="1">Membrane</location>
    </subcellularLocation>
</comment>
<keyword evidence="6" id="KW-0186">Copper</keyword>
<dbReference type="Proteomes" id="UP000237889">
    <property type="component" value="Chromosome"/>
</dbReference>
<evidence type="ECO:0000259" key="10">
    <source>
        <dbReference type="PROSITE" id="PS50857"/>
    </source>
</evidence>
<dbReference type="OrthoDB" id="9781261at2"/>
<evidence type="ECO:0000313" key="12">
    <source>
        <dbReference type="Proteomes" id="UP000237889"/>
    </source>
</evidence>
<dbReference type="KEGG" id="phr:C6569_02955"/>
<keyword evidence="9" id="KW-0812">Transmembrane</keyword>
<dbReference type="SUPFAM" id="SSF49503">
    <property type="entry name" value="Cupredoxins"/>
    <property type="match status" value="1"/>
</dbReference>
<dbReference type="InterPro" id="IPR002429">
    <property type="entry name" value="CcO_II-like_C"/>
</dbReference>
<keyword evidence="12" id="KW-1185">Reference proteome</keyword>
<dbReference type="PRINTS" id="PR01166">
    <property type="entry name" value="CYCOXIDASEII"/>
</dbReference>
<dbReference type="PROSITE" id="PS51257">
    <property type="entry name" value="PROKAR_LIPOPROTEIN"/>
    <property type="match status" value="1"/>
</dbReference>
<protein>
    <recommendedName>
        <fullName evidence="10">Cytochrome oxidase subunit II copper A binding domain-containing protein</fullName>
    </recommendedName>
</protein>
<dbReference type="Pfam" id="PF00116">
    <property type="entry name" value="COX2"/>
    <property type="match status" value="1"/>
</dbReference>
<keyword evidence="3" id="KW-0813">Transport</keyword>
<dbReference type="PANTHER" id="PTHR22888:SF9">
    <property type="entry name" value="CYTOCHROME C OXIDASE SUBUNIT 2"/>
    <property type="match status" value="1"/>
</dbReference>